<dbReference type="CDD" id="cd06530">
    <property type="entry name" value="S26_SPase_I"/>
    <property type="match status" value="1"/>
</dbReference>
<dbReference type="RefSeq" id="WP_155695721.1">
    <property type="nucleotide sequence ID" value="NZ_WOCD01000003.1"/>
</dbReference>
<keyword evidence="7 12" id="KW-0812">Transmembrane</keyword>
<organism evidence="14 15">
    <name type="scientific">Psychrosphaera haliotis</name>
    <dbReference type="NCBI Taxonomy" id="555083"/>
    <lineage>
        <taxon>Bacteria</taxon>
        <taxon>Pseudomonadati</taxon>
        <taxon>Pseudomonadota</taxon>
        <taxon>Gammaproteobacteria</taxon>
        <taxon>Alteromonadales</taxon>
        <taxon>Pseudoalteromonadaceae</taxon>
        <taxon>Psychrosphaera</taxon>
    </lineage>
</organism>
<dbReference type="GO" id="GO:0004252">
    <property type="term" value="F:serine-type endopeptidase activity"/>
    <property type="evidence" value="ECO:0007669"/>
    <property type="project" value="InterPro"/>
</dbReference>
<dbReference type="EC" id="3.4.21.89" evidence="4 12"/>
<dbReference type="InterPro" id="IPR019757">
    <property type="entry name" value="Pept_S26A_signal_pept_1_Lys-AS"/>
</dbReference>
<dbReference type="InterPro" id="IPR000223">
    <property type="entry name" value="Pept_S26A_signal_pept_1"/>
</dbReference>
<keyword evidence="12" id="KW-0645">Protease</keyword>
<evidence type="ECO:0000259" key="13">
    <source>
        <dbReference type="Pfam" id="PF10502"/>
    </source>
</evidence>
<feature type="active site" evidence="11">
    <location>
        <position position="146"/>
    </location>
</feature>
<sequence length="306" mass="34562">MAGYFAIFLVVVTLICGFVWLLDAKLWAPARKKRVAHAQAAAGGNIPTADLDKLAEQPVLVETAQSIFPILALITIFRSFLFEPFQIPSGSMMPTMLVGDFILVQKYAYGVHDPVWRKELITTGAPERGDIAVFKFPLDERLDYIKRVVGTPGDRVIYKNKQLFIQPSCKTNPTNCDKLTRVNLSKEAEGEFESMGIPLITAKEQLGEVEHNILINPAYPDMAERFYSQPGTRKGEWIVPEGYYFMMGDNRDNSTDSRFWGFVSEDQLVGKAVFIWMSFVFNDGQISWLPDFVPVDIRFSRLGTVQ</sequence>
<gene>
    <name evidence="14" type="primary">lepB</name>
    <name evidence="14" type="ORF">GNP35_08650</name>
</gene>
<dbReference type="PRINTS" id="PR00727">
    <property type="entry name" value="LEADERPTASE"/>
</dbReference>
<evidence type="ECO:0000256" key="3">
    <source>
        <dbReference type="ARBA" id="ARBA00009370"/>
    </source>
</evidence>
<dbReference type="NCBIfam" id="TIGR02227">
    <property type="entry name" value="sigpep_I_bact"/>
    <property type="match status" value="1"/>
</dbReference>
<keyword evidence="9 12" id="KW-1133">Transmembrane helix</keyword>
<evidence type="ECO:0000256" key="12">
    <source>
        <dbReference type="RuleBase" id="RU362042"/>
    </source>
</evidence>
<evidence type="ECO:0000256" key="9">
    <source>
        <dbReference type="ARBA" id="ARBA00022989"/>
    </source>
</evidence>
<dbReference type="Gene3D" id="2.170.230.10">
    <property type="match status" value="1"/>
</dbReference>
<comment type="catalytic activity">
    <reaction evidence="1 12">
        <text>Cleavage of hydrophobic, N-terminal signal or leader sequences from secreted and periplasmic proteins.</text>
        <dbReference type="EC" id="3.4.21.89"/>
    </reaction>
</comment>
<evidence type="ECO:0000256" key="10">
    <source>
        <dbReference type="ARBA" id="ARBA00023136"/>
    </source>
</evidence>
<dbReference type="GO" id="GO:0009003">
    <property type="term" value="F:signal peptidase activity"/>
    <property type="evidence" value="ECO:0007669"/>
    <property type="project" value="UniProtKB-EC"/>
</dbReference>
<keyword evidence="15" id="KW-1185">Reference proteome</keyword>
<evidence type="ECO:0000256" key="5">
    <source>
        <dbReference type="ARBA" id="ARBA00019232"/>
    </source>
</evidence>
<name>A0A6N8F8Q6_9GAMM</name>
<protein>
    <recommendedName>
        <fullName evidence="5 12">Signal peptidase I</fullName>
        <ecNumber evidence="4 12">3.4.21.89</ecNumber>
    </recommendedName>
</protein>
<evidence type="ECO:0000256" key="2">
    <source>
        <dbReference type="ARBA" id="ARBA00004651"/>
    </source>
</evidence>
<keyword evidence="8 12" id="KW-0378">Hydrolase</keyword>
<dbReference type="Pfam" id="PF10502">
    <property type="entry name" value="Peptidase_S26"/>
    <property type="match status" value="1"/>
</dbReference>
<dbReference type="SUPFAM" id="SSF51306">
    <property type="entry name" value="LexA/Signal peptidase"/>
    <property type="match status" value="1"/>
</dbReference>
<comment type="caution">
    <text evidence="14">The sequence shown here is derived from an EMBL/GenBank/DDBJ whole genome shotgun (WGS) entry which is preliminary data.</text>
</comment>
<dbReference type="PANTHER" id="PTHR43390:SF1">
    <property type="entry name" value="CHLOROPLAST PROCESSING PEPTIDASE"/>
    <property type="match status" value="1"/>
</dbReference>
<dbReference type="PROSITE" id="PS00761">
    <property type="entry name" value="SPASE_I_3"/>
    <property type="match status" value="1"/>
</dbReference>
<evidence type="ECO:0000256" key="7">
    <source>
        <dbReference type="ARBA" id="ARBA00022692"/>
    </source>
</evidence>
<dbReference type="InterPro" id="IPR036286">
    <property type="entry name" value="LexA/Signal_pep-like_sf"/>
</dbReference>
<comment type="similarity">
    <text evidence="3 12">Belongs to the peptidase S26 family.</text>
</comment>
<reference evidence="14 15" key="1">
    <citation type="submission" date="2019-11" db="EMBL/GenBank/DDBJ databases">
        <title>P. haliotis isolates from Z. marina roots.</title>
        <authorList>
            <person name="Cohen M."/>
            <person name="Jospin G."/>
            <person name="Eisen J.A."/>
            <person name="Coil D.A."/>
        </authorList>
    </citation>
    <scope>NUCLEOTIDE SEQUENCE [LARGE SCALE GENOMIC DNA]</scope>
    <source>
        <strain evidence="14 15">UCD-MCMsp1aY</strain>
    </source>
</reference>
<evidence type="ECO:0000256" key="4">
    <source>
        <dbReference type="ARBA" id="ARBA00013208"/>
    </source>
</evidence>
<dbReference type="PROSITE" id="PS00760">
    <property type="entry name" value="SPASE_I_2"/>
    <property type="match status" value="1"/>
</dbReference>
<dbReference type="OrthoDB" id="9815782at2"/>
<feature type="domain" description="Peptidase S26" evidence="13">
    <location>
        <begin position="61"/>
        <end position="277"/>
    </location>
</feature>
<dbReference type="AlphaFoldDB" id="A0A6N8F8Q6"/>
<dbReference type="GO" id="GO:0005886">
    <property type="term" value="C:plasma membrane"/>
    <property type="evidence" value="ECO:0007669"/>
    <property type="project" value="UniProtKB-SubCell"/>
</dbReference>
<accession>A0A6N8F8Q6</accession>
<dbReference type="InterPro" id="IPR019533">
    <property type="entry name" value="Peptidase_S26"/>
</dbReference>
<dbReference type="Gene3D" id="2.10.109.10">
    <property type="entry name" value="Umud Fragment, subunit A"/>
    <property type="match status" value="1"/>
</dbReference>
<keyword evidence="6" id="KW-1003">Cell membrane</keyword>
<dbReference type="EMBL" id="WOCD01000003">
    <property type="protein sequence ID" value="MUH72554.1"/>
    <property type="molecule type" value="Genomic_DNA"/>
</dbReference>
<evidence type="ECO:0000256" key="8">
    <source>
        <dbReference type="ARBA" id="ARBA00022801"/>
    </source>
</evidence>
<comment type="caution">
    <text evidence="12">Lacks conserved residue(s) required for the propagation of feature annotation.</text>
</comment>
<keyword evidence="10 12" id="KW-0472">Membrane</keyword>
<evidence type="ECO:0000256" key="11">
    <source>
        <dbReference type="PIRSR" id="PIRSR600223-1"/>
    </source>
</evidence>
<evidence type="ECO:0000313" key="15">
    <source>
        <dbReference type="Proteomes" id="UP000439994"/>
    </source>
</evidence>
<dbReference type="InterPro" id="IPR019766">
    <property type="entry name" value="Sign_pep_all-beta_subdom"/>
</dbReference>
<proteinExistence type="inferred from homology"/>
<dbReference type="GO" id="GO:0006465">
    <property type="term" value="P:signal peptide processing"/>
    <property type="evidence" value="ECO:0007669"/>
    <property type="project" value="InterPro"/>
</dbReference>
<feature type="transmembrane region" description="Helical" evidence="12">
    <location>
        <begin position="6"/>
        <end position="24"/>
    </location>
</feature>
<dbReference type="InterPro" id="IPR019758">
    <property type="entry name" value="Pept_S26A_signal_pept_1_CS"/>
</dbReference>
<dbReference type="PANTHER" id="PTHR43390">
    <property type="entry name" value="SIGNAL PEPTIDASE I"/>
    <property type="match status" value="1"/>
</dbReference>
<evidence type="ECO:0000256" key="1">
    <source>
        <dbReference type="ARBA" id="ARBA00000677"/>
    </source>
</evidence>
<evidence type="ECO:0000256" key="6">
    <source>
        <dbReference type="ARBA" id="ARBA00022475"/>
    </source>
</evidence>
<evidence type="ECO:0000313" key="14">
    <source>
        <dbReference type="EMBL" id="MUH72554.1"/>
    </source>
</evidence>
<comment type="subcellular location">
    <subcellularLocation>
        <location evidence="2">Cell membrane</location>
        <topology evidence="2">Multi-pass membrane protein</topology>
    </subcellularLocation>
    <subcellularLocation>
        <location evidence="12">Membrane</location>
        <topology evidence="12">Multi-pass membrane protein</topology>
    </subcellularLocation>
</comment>
<dbReference type="Proteomes" id="UP000439994">
    <property type="component" value="Unassembled WGS sequence"/>
</dbReference>
<feature type="active site" evidence="11">
    <location>
        <position position="91"/>
    </location>
</feature>